<dbReference type="SUPFAM" id="SSF48403">
    <property type="entry name" value="Ankyrin repeat"/>
    <property type="match status" value="1"/>
</dbReference>
<sequence>MSLPDKAYNNDLSLSELKQYLSRDPSSLDAVGGNIALTPLCAACLGGHIDVVKSLLACGANANIASNFDRTPLFWTTDPRSKASTATRCAIIRELVSGKNGPKSKADLNKACDDDKNTPLMNAILELKDKVVIQQLLDSGASPDVKLYDQQKSAKELADEQGLSNWLVTKADRDIAWKNLIELVVSFVLLVVAYVNNKTLNRVTMTQDVLKKVEPKSVDDFKNFLNDEVKSGKFGKFFAPNDPFLTNLAEKANALRGDPDTDLGKPENIKRLTQLSLYHPVIYCDDSGSMSPNNNTKREDRYFYQKELVTRIAAIATKIVPDDMAGVDLRFINKDFSSTLTADQIRQAMTDAKPSGGTKIGTNLRRKILQPLVYDLIDKPNTASTPIPFRRPLLICIITDGVPGGEDRQTLRDEIVECKKRLDEKGYDESSVMFCINQVGTDEEAEKFLLELREEDKIKDVIYVTAGQLDTKFKEFKDNERALENWLLRLLASPIMTRGDD</sequence>
<dbReference type="PANTHER" id="PTHR34706:SF3">
    <property type="entry name" value="ANKYRIN REPEAT PROTEIN (AFU_ORTHOLOGUE AFUA_7G06200)"/>
    <property type="match status" value="1"/>
</dbReference>
<dbReference type="AlphaFoldDB" id="A0A9P5NV94"/>
<dbReference type="EMBL" id="JADNYJ010000013">
    <property type="protein sequence ID" value="KAF8907889.1"/>
    <property type="molecule type" value="Genomic_DNA"/>
</dbReference>
<dbReference type="Gene3D" id="1.25.40.20">
    <property type="entry name" value="Ankyrin repeat-containing domain"/>
    <property type="match status" value="1"/>
</dbReference>
<dbReference type="SMART" id="SM00248">
    <property type="entry name" value="ANK"/>
    <property type="match status" value="2"/>
</dbReference>
<evidence type="ECO:0000256" key="1">
    <source>
        <dbReference type="PROSITE-ProRule" id="PRU00023"/>
    </source>
</evidence>
<evidence type="ECO:0000313" key="3">
    <source>
        <dbReference type="Proteomes" id="UP000724874"/>
    </source>
</evidence>
<accession>A0A9P5NV94</accession>
<reference evidence="2" key="1">
    <citation type="submission" date="2020-11" db="EMBL/GenBank/DDBJ databases">
        <authorList>
            <consortium name="DOE Joint Genome Institute"/>
            <person name="Ahrendt S."/>
            <person name="Riley R."/>
            <person name="Andreopoulos W."/>
            <person name="LaButti K."/>
            <person name="Pangilinan J."/>
            <person name="Ruiz-duenas F.J."/>
            <person name="Barrasa J.M."/>
            <person name="Sanchez-Garcia M."/>
            <person name="Camarero S."/>
            <person name="Miyauchi S."/>
            <person name="Serrano A."/>
            <person name="Linde D."/>
            <person name="Babiker R."/>
            <person name="Drula E."/>
            <person name="Ayuso-Fernandez I."/>
            <person name="Pacheco R."/>
            <person name="Padilla G."/>
            <person name="Ferreira P."/>
            <person name="Barriuso J."/>
            <person name="Kellner H."/>
            <person name="Castanera R."/>
            <person name="Alfaro M."/>
            <person name="Ramirez L."/>
            <person name="Pisabarro A.G."/>
            <person name="Kuo A."/>
            <person name="Tritt A."/>
            <person name="Lipzen A."/>
            <person name="He G."/>
            <person name="Yan M."/>
            <person name="Ng V."/>
            <person name="Cullen D."/>
            <person name="Martin F."/>
            <person name="Rosso M.-N."/>
            <person name="Henrissat B."/>
            <person name="Hibbett D."/>
            <person name="Martinez A.T."/>
            <person name="Grigoriev I.V."/>
        </authorList>
    </citation>
    <scope>NUCLEOTIDE SEQUENCE</scope>
    <source>
        <strain evidence="2">AH 44721</strain>
    </source>
</reference>
<dbReference type="InterPro" id="IPR002110">
    <property type="entry name" value="Ankyrin_rpt"/>
</dbReference>
<dbReference type="OrthoDB" id="2142040at2759"/>
<dbReference type="Pfam" id="PF00023">
    <property type="entry name" value="Ank"/>
    <property type="match status" value="1"/>
</dbReference>
<protein>
    <recommendedName>
        <fullName evidence="4">Ankyrin repeat protein</fullName>
    </recommendedName>
</protein>
<dbReference type="Proteomes" id="UP000724874">
    <property type="component" value="Unassembled WGS sequence"/>
</dbReference>
<proteinExistence type="predicted"/>
<evidence type="ECO:0000313" key="2">
    <source>
        <dbReference type="EMBL" id="KAF8907889.1"/>
    </source>
</evidence>
<gene>
    <name evidence="2" type="ORF">CPB84DRAFT_1767818</name>
</gene>
<evidence type="ECO:0008006" key="4">
    <source>
        <dbReference type="Google" id="ProtNLM"/>
    </source>
</evidence>
<keyword evidence="1" id="KW-0040">ANK repeat</keyword>
<feature type="repeat" description="ANK" evidence="1">
    <location>
        <begin position="35"/>
        <end position="67"/>
    </location>
</feature>
<dbReference type="PROSITE" id="PS50297">
    <property type="entry name" value="ANK_REP_REGION"/>
    <property type="match status" value="1"/>
</dbReference>
<name>A0A9P5NV94_GYMJU</name>
<comment type="caution">
    <text evidence="2">The sequence shown here is derived from an EMBL/GenBank/DDBJ whole genome shotgun (WGS) entry which is preliminary data.</text>
</comment>
<dbReference type="InterPro" id="IPR036770">
    <property type="entry name" value="Ankyrin_rpt-contain_sf"/>
</dbReference>
<organism evidence="2 3">
    <name type="scientific">Gymnopilus junonius</name>
    <name type="common">Spectacular rustgill mushroom</name>
    <name type="synonym">Gymnopilus spectabilis subsp. junonius</name>
    <dbReference type="NCBI Taxonomy" id="109634"/>
    <lineage>
        <taxon>Eukaryota</taxon>
        <taxon>Fungi</taxon>
        <taxon>Dikarya</taxon>
        <taxon>Basidiomycota</taxon>
        <taxon>Agaricomycotina</taxon>
        <taxon>Agaricomycetes</taxon>
        <taxon>Agaricomycetidae</taxon>
        <taxon>Agaricales</taxon>
        <taxon>Agaricineae</taxon>
        <taxon>Hymenogastraceae</taxon>
        <taxon>Gymnopilus</taxon>
    </lineage>
</organism>
<dbReference type="PANTHER" id="PTHR34706">
    <property type="entry name" value="SLR1338 PROTEIN"/>
    <property type="match status" value="1"/>
</dbReference>
<keyword evidence="3" id="KW-1185">Reference proteome</keyword>
<dbReference type="PROSITE" id="PS50088">
    <property type="entry name" value="ANK_REPEAT"/>
    <property type="match status" value="1"/>
</dbReference>